<keyword evidence="5 12" id="KW-0028">Amino-acid biosynthesis</keyword>
<comment type="similarity">
    <text evidence="2 12">Belongs to the chorismate synthase family.</text>
</comment>
<dbReference type="KEGG" id="wci:WS105_0893"/>
<feature type="binding site" evidence="12">
    <location>
        <position position="341"/>
    </location>
    <ligand>
        <name>FMN</name>
        <dbReference type="ChEBI" id="CHEBI:58210"/>
    </ligand>
</feature>
<dbReference type="Gene3D" id="3.60.150.10">
    <property type="entry name" value="Chorismate synthase AroC"/>
    <property type="match status" value="1"/>
</dbReference>
<evidence type="ECO:0000256" key="8">
    <source>
        <dbReference type="ARBA" id="ARBA00022827"/>
    </source>
</evidence>
<dbReference type="EMBL" id="CP009223">
    <property type="protein sequence ID" value="AIM63147.1"/>
    <property type="molecule type" value="Genomic_DNA"/>
</dbReference>
<dbReference type="Pfam" id="PF01264">
    <property type="entry name" value="Chorismate_synt"/>
    <property type="match status" value="1"/>
</dbReference>
<comment type="cofactor">
    <cofactor evidence="12">
        <name>FMNH2</name>
        <dbReference type="ChEBI" id="CHEBI:57618"/>
    </cofactor>
    <text evidence="12">Reduced FMN (FMNH(2)).</text>
</comment>
<dbReference type="PATRIC" id="fig|759620.7.peg.855"/>
<dbReference type="CDD" id="cd07304">
    <property type="entry name" value="Chorismate_synthase"/>
    <property type="match status" value="1"/>
</dbReference>
<evidence type="ECO:0000256" key="1">
    <source>
        <dbReference type="ARBA" id="ARBA00005044"/>
    </source>
</evidence>
<dbReference type="NCBIfam" id="NF003793">
    <property type="entry name" value="PRK05382.1"/>
    <property type="match status" value="1"/>
</dbReference>
<dbReference type="SUPFAM" id="SSF103263">
    <property type="entry name" value="Chorismate synthase, AroC"/>
    <property type="match status" value="1"/>
</dbReference>
<dbReference type="GO" id="GO:0010181">
    <property type="term" value="F:FMN binding"/>
    <property type="evidence" value="ECO:0007669"/>
    <property type="project" value="TreeGrafter"/>
</dbReference>
<evidence type="ECO:0000256" key="10">
    <source>
        <dbReference type="ARBA" id="ARBA00023141"/>
    </source>
</evidence>
<evidence type="ECO:0000256" key="6">
    <source>
        <dbReference type="ARBA" id="ARBA00022630"/>
    </source>
</evidence>
<dbReference type="PANTHER" id="PTHR21085:SF0">
    <property type="entry name" value="CHORISMATE SYNTHASE"/>
    <property type="match status" value="1"/>
</dbReference>
<keyword evidence="14" id="KW-1185">Reference proteome</keyword>
<comment type="function">
    <text evidence="12">Catalyzes the anti-1,4-elimination of the C-3 phosphate and the C-6 proR hydrogen from 5-enolpyruvylshikimate-3-phosphate (EPSP) to yield chorismate, which is the branch point compound that serves as the starting substrate for the three terminal pathways of aromatic amino acid biosynthesis. This reaction introduces a second double bond into the aromatic ring system.</text>
</comment>
<evidence type="ECO:0000256" key="5">
    <source>
        <dbReference type="ARBA" id="ARBA00022605"/>
    </source>
</evidence>
<dbReference type="UniPathway" id="UPA00053">
    <property type="reaction ID" value="UER00090"/>
</dbReference>
<dbReference type="InterPro" id="IPR035904">
    <property type="entry name" value="Chorismate_synth_AroC_sf"/>
</dbReference>
<dbReference type="STRING" id="759620.WS105_0893"/>
<dbReference type="GO" id="GO:0009423">
    <property type="term" value="P:chorismate biosynthetic process"/>
    <property type="evidence" value="ECO:0007669"/>
    <property type="project" value="UniProtKB-UniRule"/>
</dbReference>
<dbReference type="PANTHER" id="PTHR21085">
    <property type="entry name" value="CHORISMATE SYNTHASE"/>
    <property type="match status" value="1"/>
</dbReference>
<keyword evidence="10 12" id="KW-0057">Aromatic amino acid biosynthesis</keyword>
<evidence type="ECO:0000313" key="14">
    <source>
        <dbReference type="Proteomes" id="UP000029079"/>
    </source>
</evidence>
<dbReference type="GO" id="GO:0009073">
    <property type="term" value="P:aromatic amino acid family biosynthetic process"/>
    <property type="evidence" value="ECO:0007669"/>
    <property type="project" value="UniProtKB-KW"/>
</dbReference>
<evidence type="ECO:0000256" key="11">
    <source>
        <dbReference type="ARBA" id="ARBA00023239"/>
    </source>
</evidence>
<evidence type="ECO:0000256" key="3">
    <source>
        <dbReference type="ARBA" id="ARBA00011881"/>
    </source>
</evidence>
<keyword evidence="7 12" id="KW-0288">FMN</keyword>
<dbReference type="OrthoDB" id="9771806at2"/>
<feature type="binding site" evidence="12">
    <location>
        <position position="39"/>
    </location>
    <ligand>
        <name>NADP(+)</name>
        <dbReference type="ChEBI" id="CHEBI:58349"/>
    </ligand>
</feature>
<dbReference type="EC" id="4.2.3.5" evidence="4 12"/>
<dbReference type="InterPro" id="IPR020541">
    <property type="entry name" value="Chorismate_synthase_CS"/>
</dbReference>
<dbReference type="InterPro" id="IPR000453">
    <property type="entry name" value="Chorismate_synth"/>
</dbReference>
<feature type="binding site" evidence="12">
    <location>
        <begin position="131"/>
        <end position="133"/>
    </location>
    <ligand>
        <name>FMN</name>
        <dbReference type="ChEBI" id="CHEBI:58210"/>
    </ligand>
</feature>
<sequence length="392" mass="42528">MRYMTAGESHGPEEVAIVEGIPAGMPLSAADINHELQRRQRGYGRGGRQLIEKDTVTIMGGIRHQVTLGSPIALNVHNDDHNNWTAIMDPDAEATPENTTRKVLRPRPGHGDLVGGIKYGHKSDLRNVLERSSARETVMRVAVGAVARKLLKLLDIDVHGIVLNVGPVWTDTEKILSFPNLASMRETSEGFETRTLDEKTDAAMRELIDATKVNRDTVGGTVQVMATGVPVGLGSYVSADTKLDAKIGQAILGINAFKGVEFGGGFANAEKFGSEVMDEIYWTEERGFYRGSNNLGGFEGGMTNGEMIVVKGVVKPIPTLYRPMQSVDIDTHENHRASIERSDTTAVSAAVVIAEAMVAIELAKAILDKFDADNMETLIAQVAAHRKAVREF</sequence>
<dbReference type="HAMAP" id="MF_00300">
    <property type="entry name" value="Chorismate_synth"/>
    <property type="match status" value="1"/>
</dbReference>
<feature type="binding site" evidence="12">
    <location>
        <begin position="315"/>
        <end position="319"/>
    </location>
    <ligand>
        <name>FMN</name>
        <dbReference type="ChEBI" id="CHEBI:58210"/>
    </ligand>
</feature>
<comment type="catalytic activity">
    <reaction evidence="12">
        <text>5-O-(1-carboxyvinyl)-3-phosphoshikimate = chorismate + phosphate</text>
        <dbReference type="Rhea" id="RHEA:21020"/>
        <dbReference type="ChEBI" id="CHEBI:29748"/>
        <dbReference type="ChEBI" id="CHEBI:43474"/>
        <dbReference type="ChEBI" id="CHEBI:57701"/>
        <dbReference type="EC" id="4.2.3.5"/>
    </reaction>
</comment>
<proteinExistence type="inferred from homology"/>
<keyword evidence="8 12" id="KW-0274">FAD</keyword>
<dbReference type="KEGG" id="wce:WS08_0829"/>
<keyword evidence="6 12" id="KW-0285">Flavoprotein</keyword>
<dbReference type="KEGG" id="wct:WS74_0895"/>
<reference evidence="14" key="2">
    <citation type="submission" date="2014-08" db="EMBL/GenBank/DDBJ databases">
        <title>Complete genome of Weissella ceti strain WS74 isolated from diseased rainbow trout in Brazil.</title>
        <authorList>
            <person name="Figueiredo H.C.P."/>
            <person name="Leal C.A.G."/>
            <person name="Pereira F.L."/>
            <person name="Soares S.C."/>
            <person name="Dorella F.A."/>
            <person name="Carvalho A.F."/>
            <person name="Azevedo V.A.C."/>
        </authorList>
    </citation>
    <scope>NUCLEOTIDE SEQUENCE [LARGE SCALE GENOMIC DNA]</scope>
    <source>
        <strain evidence="14">WS74</strain>
    </source>
</reference>
<evidence type="ECO:0000256" key="4">
    <source>
        <dbReference type="ARBA" id="ARBA00013036"/>
    </source>
</evidence>
<evidence type="ECO:0000256" key="7">
    <source>
        <dbReference type="ARBA" id="ARBA00022643"/>
    </source>
</evidence>
<dbReference type="PIRSF" id="PIRSF001456">
    <property type="entry name" value="Chorismate_synth"/>
    <property type="match status" value="1"/>
</dbReference>
<evidence type="ECO:0000256" key="12">
    <source>
        <dbReference type="HAMAP-Rule" id="MF_00300"/>
    </source>
</evidence>
<keyword evidence="11 12" id="KW-0456">Lyase</keyword>
<name>A0A075U0P8_9LACO</name>
<dbReference type="GO" id="GO:0008652">
    <property type="term" value="P:amino acid biosynthetic process"/>
    <property type="evidence" value="ECO:0007669"/>
    <property type="project" value="UniProtKB-KW"/>
</dbReference>
<dbReference type="GO" id="GO:0004107">
    <property type="term" value="F:chorismate synthase activity"/>
    <property type="evidence" value="ECO:0007669"/>
    <property type="project" value="UniProtKB-UniRule"/>
</dbReference>
<dbReference type="PROSITE" id="PS00788">
    <property type="entry name" value="CHORISMATE_SYNTHASE_2"/>
    <property type="match status" value="1"/>
</dbReference>
<dbReference type="RefSeq" id="WP_009496337.1">
    <property type="nucleotide sequence ID" value="NZ_CP009223.1"/>
</dbReference>
<evidence type="ECO:0000313" key="13">
    <source>
        <dbReference type="EMBL" id="AIM63147.1"/>
    </source>
</evidence>
<comment type="subunit">
    <text evidence="3 12">Homotetramer.</text>
</comment>
<feature type="binding site" evidence="12">
    <location>
        <position position="300"/>
    </location>
    <ligand>
        <name>FMN</name>
        <dbReference type="ChEBI" id="CHEBI:58210"/>
    </ligand>
</feature>
<organism evidence="13 14">
    <name type="scientific">Weissella ceti</name>
    <dbReference type="NCBI Taxonomy" id="759620"/>
    <lineage>
        <taxon>Bacteria</taxon>
        <taxon>Bacillati</taxon>
        <taxon>Bacillota</taxon>
        <taxon>Bacilli</taxon>
        <taxon>Lactobacillales</taxon>
        <taxon>Lactobacillaceae</taxon>
        <taxon>Weissella</taxon>
    </lineage>
</organism>
<feature type="binding site" evidence="12">
    <location>
        <begin position="255"/>
        <end position="256"/>
    </location>
    <ligand>
        <name>FMN</name>
        <dbReference type="ChEBI" id="CHEBI:58210"/>
    </ligand>
</feature>
<protein>
    <recommendedName>
        <fullName evidence="4 12">Chorismate synthase</fullName>
        <shortName evidence="12">CS</shortName>
        <ecNumber evidence="4 12">4.2.3.5</ecNumber>
    </recommendedName>
    <alternativeName>
        <fullName evidence="12">5-enolpyruvylshikimate-3-phosphate phospholyase</fullName>
    </alternativeName>
</protein>
<dbReference type="AlphaFoldDB" id="A0A075U0P8"/>
<accession>A0A075U0P8</accession>
<dbReference type="NCBIfam" id="TIGR00033">
    <property type="entry name" value="aroC"/>
    <property type="match status" value="1"/>
</dbReference>
<keyword evidence="9 12" id="KW-0521">NADP</keyword>
<dbReference type="Proteomes" id="UP000029079">
    <property type="component" value="Chromosome"/>
</dbReference>
<dbReference type="FunFam" id="3.60.150.10:FF:000002">
    <property type="entry name" value="Chorismate synthase"/>
    <property type="match status" value="1"/>
</dbReference>
<feature type="binding site" evidence="12">
    <location>
        <position position="45"/>
    </location>
    <ligand>
        <name>NADP(+)</name>
        <dbReference type="ChEBI" id="CHEBI:58349"/>
    </ligand>
</feature>
<gene>
    <name evidence="12" type="primary">aroC</name>
    <name evidence="13" type="ORF">WS74_0895</name>
</gene>
<dbReference type="GO" id="GO:0005829">
    <property type="term" value="C:cytosol"/>
    <property type="evidence" value="ECO:0007669"/>
    <property type="project" value="TreeGrafter"/>
</dbReference>
<evidence type="ECO:0000256" key="9">
    <source>
        <dbReference type="ARBA" id="ARBA00022857"/>
    </source>
</evidence>
<comment type="pathway">
    <text evidence="1 12">Metabolic intermediate biosynthesis; chorismate biosynthesis; chorismate from D-erythrose 4-phosphate and phosphoenolpyruvate: step 7/7.</text>
</comment>
<reference evidence="13 14" key="1">
    <citation type="journal article" date="2014" name="Genome Announc.">
        <title>Complete Genome Sequences of Fish Pathogenic Weissella ceti Strains WS74 and WS105.</title>
        <authorList>
            <person name="Figueiredo H.C."/>
            <person name="Leal C.A."/>
            <person name="Dorella F.A."/>
            <person name="Carvalho A.F."/>
            <person name="Soares S.C."/>
            <person name="Pereira F.L."/>
            <person name="Azevedo V.A."/>
        </authorList>
    </citation>
    <scope>NUCLEOTIDE SEQUENCE [LARGE SCALE GENOMIC DNA]</scope>
    <source>
        <strain evidence="13 14">WS74</strain>
    </source>
</reference>
<evidence type="ECO:0000256" key="2">
    <source>
        <dbReference type="ARBA" id="ARBA00008014"/>
    </source>
</evidence>